<dbReference type="CDD" id="cd17323">
    <property type="entry name" value="MFS_Tpo1_MDR_like"/>
    <property type="match status" value="1"/>
</dbReference>
<feature type="transmembrane region" description="Helical" evidence="6">
    <location>
        <begin position="395"/>
        <end position="414"/>
    </location>
</feature>
<feature type="transmembrane region" description="Helical" evidence="6">
    <location>
        <begin position="227"/>
        <end position="245"/>
    </location>
</feature>
<dbReference type="PROSITE" id="PS00216">
    <property type="entry name" value="SUGAR_TRANSPORT_1"/>
    <property type="match status" value="1"/>
</dbReference>
<dbReference type="PANTHER" id="PTHR23502">
    <property type="entry name" value="MAJOR FACILITATOR SUPERFAMILY"/>
    <property type="match status" value="1"/>
</dbReference>
<dbReference type="EMBL" id="KV454012">
    <property type="protein sequence ID" value="ODV96576.1"/>
    <property type="molecule type" value="Genomic_DNA"/>
</dbReference>
<feature type="transmembrane region" description="Helical" evidence="6">
    <location>
        <begin position="446"/>
        <end position="465"/>
    </location>
</feature>
<dbReference type="OrthoDB" id="3936150at2759"/>
<dbReference type="InterPro" id="IPR020846">
    <property type="entry name" value="MFS_dom"/>
</dbReference>
<feature type="transmembrane region" description="Helical" evidence="6">
    <location>
        <begin position="540"/>
        <end position="559"/>
    </location>
</feature>
<reference evidence="9" key="1">
    <citation type="submission" date="2016-05" db="EMBL/GenBank/DDBJ databases">
        <title>Comparative genomics of biotechnologically important yeasts.</title>
        <authorList>
            <consortium name="DOE Joint Genome Institute"/>
            <person name="Riley R."/>
            <person name="Haridas S."/>
            <person name="Wolfe K.H."/>
            <person name="Lopes M.R."/>
            <person name="Hittinger C.T."/>
            <person name="Goker M."/>
            <person name="Salamov A."/>
            <person name="Wisecaver J."/>
            <person name="Long T.M."/>
            <person name="Aerts A.L."/>
            <person name="Barry K."/>
            <person name="Choi C."/>
            <person name="Clum A."/>
            <person name="Coughlan A.Y."/>
            <person name="Deshpande S."/>
            <person name="Douglass A.P."/>
            <person name="Hanson S.J."/>
            <person name="Klenk H.-P."/>
            <person name="Labutti K."/>
            <person name="Lapidus A."/>
            <person name="Lindquist E."/>
            <person name="Lipzen A."/>
            <person name="Meier-Kolthoff J.P."/>
            <person name="Ohm R.A."/>
            <person name="Otillar R.P."/>
            <person name="Pangilinan J."/>
            <person name="Peng Y."/>
            <person name="Rokas A."/>
            <person name="Rosa C.A."/>
            <person name="Scheuner C."/>
            <person name="Sibirny A.A."/>
            <person name="Slot J.C."/>
            <person name="Stielow J.B."/>
            <person name="Sun H."/>
            <person name="Kurtzman C.P."/>
            <person name="Blackwell M."/>
            <person name="Grigoriev I.V."/>
            <person name="Jeffries T.W."/>
        </authorList>
    </citation>
    <scope>NUCLEOTIDE SEQUENCE [LARGE SCALE GENOMIC DNA]</scope>
    <source>
        <strain evidence="9">NRRL Y-2460</strain>
    </source>
</reference>
<evidence type="ECO:0000259" key="7">
    <source>
        <dbReference type="PROSITE" id="PS50850"/>
    </source>
</evidence>
<feature type="transmembrane region" description="Helical" evidence="6">
    <location>
        <begin position="477"/>
        <end position="498"/>
    </location>
</feature>
<dbReference type="GO" id="GO:0005886">
    <property type="term" value="C:plasma membrane"/>
    <property type="evidence" value="ECO:0007669"/>
    <property type="project" value="EnsemblFungi"/>
</dbReference>
<protein>
    <recommendedName>
        <fullName evidence="7">Major facilitator superfamily (MFS) profile domain-containing protein</fullName>
    </recommendedName>
</protein>
<dbReference type="PROSITE" id="PS50850">
    <property type="entry name" value="MFS"/>
    <property type="match status" value="1"/>
</dbReference>
<dbReference type="GO" id="GO:0042908">
    <property type="term" value="P:xenobiotic transport"/>
    <property type="evidence" value="ECO:0007669"/>
    <property type="project" value="UniProtKB-ARBA"/>
</dbReference>
<evidence type="ECO:0000256" key="3">
    <source>
        <dbReference type="ARBA" id="ARBA00022989"/>
    </source>
</evidence>
<feature type="region of interest" description="Disordered" evidence="5">
    <location>
        <begin position="92"/>
        <end position="118"/>
    </location>
</feature>
<feature type="region of interest" description="Disordered" evidence="5">
    <location>
        <begin position="1"/>
        <end position="66"/>
    </location>
</feature>
<feature type="compositionally biased region" description="Acidic residues" evidence="5">
    <location>
        <begin position="95"/>
        <end position="114"/>
    </location>
</feature>
<evidence type="ECO:0000256" key="5">
    <source>
        <dbReference type="SAM" id="MobiDB-lite"/>
    </source>
</evidence>
<feature type="domain" description="Major facilitator superfamily (MFS) profile" evidence="7">
    <location>
        <begin position="132"/>
        <end position="566"/>
    </location>
</feature>
<keyword evidence="2 6" id="KW-0812">Transmembrane</keyword>
<dbReference type="PANTHER" id="PTHR23502:SF38">
    <property type="entry name" value="POLYAMINE TRANSPORTER 4"/>
    <property type="match status" value="1"/>
</dbReference>
<feature type="transmembrane region" description="Helical" evidence="6">
    <location>
        <begin position="252"/>
        <end position="274"/>
    </location>
</feature>
<evidence type="ECO:0000256" key="4">
    <source>
        <dbReference type="ARBA" id="ARBA00023136"/>
    </source>
</evidence>
<dbReference type="Proteomes" id="UP000094236">
    <property type="component" value="Unassembled WGS sequence"/>
</dbReference>
<evidence type="ECO:0000256" key="2">
    <source>
        <dbReference type="ARBA" id="ARBA00022692"/>
    </source>
</evidence>
<dbReference type="Pfam" id="PF07690">
    <property type="entry name" value="MFS_1"/>
    <property type="match status" value="1"/>
</dbReference>
<comment type="subcellular location">
    <subcellularLocation>
        <location evidence="1">Membrane</location>
        <topology evidence="1">Multi-pass membrane protein</topology>
    </subcellularLocation>
</comment>
<feature type="transmembrane region" description="Helical" evidence="6">
    <location>
        <begin position="356"/>
        <end position="375"/>
    </location>
</feature>
<organism evidence="8 9">
    <name type="scientific">Pachysolen tannophilus NRRL Y-2460</name>
    <dbReference type="NCBI Taxonomy" id="669874"/>
    <lineage>
        <taxon>Eukaryota</taxon>
        <taxon>Fungi</taxon>
        <taxon>Dikarya</taxon>
        <taxon>Ascomycota</taxon>
        <taxon>Saccharomycotina</taxon>
        <taxon>Pichiomycetes</taxon>
        <taxon>Pachysolenaceae</taxon>
        <taxon>Pachysolen</taxon>
    </lineage>
</organism>
<feature type="compositionally biased region" description="Acidic residues" evidence="5">
    <location>
        <begin position="1"/>
        <end position="15"/>
    </location>
</feature>
<evidence type="ECO:0000313" key="9">
    <source>
        <dbReference type="Proteomes" id="UP000094236"/>
    </source>
</evidence>
<feature type="region of interest" description="Disordered" evidence="5">
    <location>
        <begin position="592"/>
        <end position="619"/>
    </location>
</feature>
<evidence type="ECO:0000313" key="8">
    <source>
        <dbReference type="EMBL" id="ODV96576.1"/>
    </source>
</evidence>
<dbReference type="AlphaFoldDB" id="A0A1E4TXV4"/>
<feature type="compositionally biased region" description="Basic and acidic residues" evidence="5">
    <location>
        <begin position="16"/>
        <end position="28"/>
    </location>
</feature>
<name>A0A1E4TXV4_PACTA</name>
<dbReference type="GO" id="GO:0000297">
    <property type="term" value="F:spermine transmembrane transporter activity"/>
    <property type="evidence" value="ECO:0007669"/>
    <property type="project" value="EnsemblFungi"/>
</dbReference>
<dbReference type="Gene3D" id="1.20.1250.20">
    <property type="entry name" value="MFS general substrate transporter like domains"/>
    <property type="match status" value="1"/>
</dbReference>
<dbReference type="GO" id="GO:0015606">
    <property type="term" value="F:spermidine transmembrane transporter activity"/>
    <property type="evidence" value="ECO:0007669"/>
    <property type="project" value="EnsemblFungi"/>
</dbReference>
<proteinExistence type="predicted"/>
<dbReference type="FunFam" id="1.20.1250.20:FF:000011">
    <property type="entry name" value="MFS multidrug transporter, putative"/>
    <property type="match status" value="1"/>
</dbReference>
<evidence type="ECO:0000256" key="6">
    <source>
        <dbReference type="SAM" id="Phobius"/>
    </source>
</evidence>
<dbReference type="SUPFAM" id="SSF103473">
    <property type="entry name" value="MFS general substrate transporter"/>
    <property type="match status" value="1"/>
</dbReference>
<feature type="transmembrane region" description="Helical" evidence="6">
    <location>
        <begin position="172"/>
        <end position="190"/>
    </location>
</feature>
<sequence length="619" mass="68421">MDDEDEDDDEEEEEDYKGRDDLTDRISGDPKTFPDPSSNISLHSDSRRLSVQVDETDADDEGAQAAAETESALYKLELQRTLSQFSKHSIHKDEEIQENEMDDGVNFEDLDWDGPDDKDNPKNWSLTKRWFVTMVAAGVCLVVTFGSSLYVSGVPDLELKMLISEELGLSGLTFYLVGLALGPVIGAPLSELFGRKIVYVISLPISMLFIMGVGLSNNIQSILVLRYFSGFFASPAMAIAAGTISDIWNPDLLGLAMSTFCLAPFLGPVLGPVIGLFVAEKKGWKWTLWVNLMAAGAILPLTLLADETYKPTIIRRRAKKRGIKIKKPDITPFQFLKVVLSITLFRPLQMLVSEPIVMVFSIYIAFVFAVLFGFFEAYPVIFRGTYGMNLGVSGLPFLGIGIGLNLGAAFFIYLDRFYFLKKRPDGTRGMTDKNGQPLPPTPESRLLICKIGSVILPISLFWLGWTSRTSVQWMAPIAAGVPFGFSLILIFFTVVLYFSMSYPPLSVASAMAANNLLRYVVGSVFPLFTVQMYENLGNGWATSILAFIALAMVPVPWIFERYGPTLRSKSKFGFEVLKRELAEERTKEAATTATSAVNEVSGSSKEVCASDDSDIKQDV</sequence>
<dbReference type="InterPro" id="IPR005829">
    <property type="entry name" value="Sugar_transporter_CS"/>
</dbReference>
<accession>A0A1E4TXV4</accession>
<gene>
    <name evidence="8" type="ORF">PACTADRAFT_39791</name>
</gene>
<evidence type="ECO:0000256" key="1">
    <source>
        <dbReference type="ARBA" id="ARBA00004141"/>
    </source>
</evidence>
<keyword evidence="9" id="KW-1185">Reference proteome</keyword>
<keyword evidence="3 6" id="KW-1133">Transmembrane helix</keyword>
<dbReference type="GO" id="GO:0140115">
    <property type="term" value="P:export across plasma membrane"/>
    <property type="evidence" value="ECO:0007669"/>
    <property type="project" value="UniProtKB-ARBA"/>
</dbReference>
<keyword evidence="4 6" id="KW-0472">Membrane</keyword>
<dbReference type="STRING" id="669874.A0A1E4TXV4"/>
<feature type="transmembrane region" description="Helical" evidence="6">
    <location>
        <begin position="130"/>
        <end position="152"/>
    </location>
</feature>
<dbReference type="GO" id="GO:0000329">
    <property type="term" value="C:fungal-type vacuole membrane"/>
    <property type="evidence" value="ECO:0007669"/>
    <property type="project" value="EnsemblFungi"/>
</dbReference>
<dbReference type="InterPro" id="IPR011701">
    <property type="entry name" value="MFS"/>
</dbReference>
<dbReference type="InterPro" id="IPR036259">
    <property type="entry name" value="MFS_trans_sf"/>
</dbReference>
<feature type="compositionally biased region" description="Polar residues" evidence="5">
    <location>
        <begin position="595"/>
        <end position="604"/>
    </location>
</feature>
<feature type="transmembrane region" description="Helical" evidence="6">
    <location>
        <begin position="286"/>
        <end position="305"/>
    </location>
</feature>
<feature type="transmembrane region" description="Helical" evidence="6">
    <location>
        <begin position="197"/>
        <end position="215"/>
    </location>
</feature>